<evidence type="ECO:0000256" key="1">
    <source>
        <dbReference type="SAM" id="SignalP"/>
    </source>
</evidence>
<protein>
    <recommendedName>
        <fullName evidence="4">BACON domain-containing protein</fullName>
    </recommendedName>
</protein>
<proteinExistence type="predicted"/>
<dbReference type="CDD" id="cd14948">
    <property type="entry name" value="BACON"/>
    <property type="match status" value="1"/>
</dbReference>
<dbReference type="InterPro" id="IPR013783">
    <property type="entry name" value="Ig-like_fold"/>
</dbReference>
<accession>A0ABR7M7S0</accession>
<evidence type="ECO:0008006" key="4">
    <source>
        <dbReference type="Google" id="ProtNLM"/>
    </source>
</evidence>
<dbReference type="EMBL" id="MBUA01000001">
    <property type="protein sequence ID" value="MBC6490584.1"/>
    <property type="molecule type" value="Genomic_DNA"/>
</dbReference>
<organism evidence="2 3">
    <name type="scientific">Flavihumibacter stibioxidans</name>
    <dbReference type="NCBI Taxonomy" id="1834163"/>
    <lineage>
        <taxon>Bacteria</taxon>
        <taxon>Pseudomonadati</taxon>
        <taxon>Bacteroidota</taxon>
        <taxon>Chitinophagia</taxon>
        <taxon>Chitinophagales</taxon>
        <taxon>Chitinophagaceae</taxon>
        <taxon>Flavihumibacter</taxon>
    </lineage>
</organism>
<evidence type="ECO:0000313" key="2">
    <source>
        <dbReference type="EMBL" id="MBC6490584.1"/>
    </source>
</evidence>
<reference evidence="2 3" key="1">
    <citation type="submission" date="2016-07" db="EMBL/GenBank/DDBJ databases">
        <title>Genome analysis of Flavihumibacter stibioxidans YS-17.</title>
        <authorList>
            <person name="Shi K."/>
            <person name="Han Y."/>
            <person name="Wang G."/>
        </authorList>
    </citation>
    <scope>NUCLEOTIDE SEQUENCE [LARGE SCALE GENOMIC DNA]</scope>
    <source>
        <strain evidence="2 3">YS-17</strain>
    </source>
</reference>
<feature type="chain" id="PRO_5045242880" description="BACON domain-containing protein" evidence="1">
    <location>
        <begin position="22"/>
        <end position="99"/>
    </location>
</feature>
<evidence type="ECO:0000313" key="3">
    <source>
        <dbReference type="Proteomes" id="UP000765802"/>
    </source>
</evidence>
<keyword evidence="3" id="KW-1185">Reference proteome</keyword>
<feature type="signal peptide" evidence="1">
    <location>
        <begin position="1"/>
        <end position="21"/>
    </location>
</feature>
<dbReference type="RefSeq" id="WP_187255878.1">
    <property type="nucleotide sequence ID" value="NZ_JBHULF010000006.1"/>
</dbReference>
<keyword evidence="1" id="KW-0732">Signal</keyword>
<comment type="caution">
    <text evidence="2">The sequence shown here is derived from an EMBL/GenBank/DDBJ whole genome shotgun (WGS) entry which is preliminary data.</text>
</comment>
<dbReference type="InterPro" id="IPR024361">
    <property type="entry name" value="BACON"/>
</dbReference>
<sequence length="99" mass="10780">MKQLTSMLGLALILFISSCKKDPVFIPTLTMTSTSIQVLTDGGSRELEISSNTDWKITVPAEATGWVNLDRNTGKGNAKVTITGNSAQPDHYFPLQTEH</sequence>
<dbReference type="Proteomes" id="UP000765802">
    <property type="component" value="Unassembled WGS sequence"/>
</dbReference>
<name>A0ABR7M7S0_9BACT</name>
<dbReference type="PROSITE" id="PS51257">
    <property type="entry name" value="PROKAR_LIPOPROTEIN"/>
    <property type="match status" value="1"/>
</dbReference>
<gene>
    <name evidence="2" type="ORF">BC349_06375</name>
</gene>
<dbReference type="Gene3D" id="2.60.40.10">
    <property type="entry name" value="Immunoglobulins"/>
    <property type="match status" value="1"/>
</dbReference>